<keyword evidence="5 7" id="KW-1133">Transmembrane helix</keyword>
<keyword evidence="9" id="KW-1185">Reference proteome</keyword>
<dbReference type="AlphaFoldDB" id="A0ABD2YBJ9"/>
<evidence type="ECO:0000313" key="8">
    <source>
        <dbReference type="EMBL" id="KAL3504823.1"/>
    </source>
</evidence>
<dbReference type="EMBL" id="JBJUIK010000014">
    <property type="protein sequence ID" value="KAL3504823.1"/>
    <property type="molecule type" value="Genomic_DNA"/>
</dbReference>
<evidence type="ECO:0000256" key="6">
    <source>
        <dbReference type="ARBA" id="ARBA00023136"/>
    </source>
</evidence>
<feature type="transmembrane region" description="Helical" evidence="7">
    <location>
        <begin position="256"/>
        <end position="277"/>
    </location>
</feature>
<name>A0ABD2YBJ9_9GENT</name>
<evidence type="ECO:0000256" key="7">
    <source>
        <dbReference type="RuleBase" id="RU368015"/>
    </source>
</evidence>
<feature type="transmembrane region" description="Helical" evidence="7">
    <location>
        <begin position="284"/>
        <end position="305"/>
    </location>
</feature>
<evidence type="ECO:0000256" key="5">
    <source>
        <dbReference type="ARBA" id="ARBA00022989"/>
    </source>
</evidence>
<evidence type="ECO:0000256" key="2">
    <source>
        <dbReference type="ARBA" id="ARBA00006213"/>
    </source>
</evidence>
<dbReference type="Pfam" id="PF16913">
    <property type="entry name" value="PUNUT"/>
    <property type="match status" value="1"/>
</dbReference>
<evidence type="ECO:0000313" key="9">
    <source>
        <dbReference type="Proteomes" id="UP001630127"/>
    </source>
</evidence>
<feature type="transmembrane region" description="Helical" evidence="7">
    <location>
        <begin position="119"/>
        <end position="138"/>
    </location>
</feature>
<comment type="subcellular location">
    <subcellularLocation>
        <location evidence="1 7">Membrane</location>
        <topology evidence="1 7">Multi-pass membrane protein</topology>
    </subcellularLocation>
</comment>
<comment type="caution">
    <text evidence="7">Lacks conserved residue(s) required for the propagation of feature annotation.</text>
</comment>
<dbReference type="SUPFAM" id="SSF103481">
    <property type="entry name" value="Multidrug resistance efflux transporter EmrE"/>
    <property type="match status" value="1"/>
</dbReference>
<sequence length="354" mass="38841">MEANHHQEISNSMRRTCLVVSCILLAIGCCGGPLVLRLYFVHGGKRIWLTAMLESAGWPISIIPLLLSYIHRRKSKVPSTNLISIKLPTFVSAAIISFISAISNYTYTFGVAHLPVSTSSLIAASQLTFTAFFAFVIVKQKFTPYSTNAVVLLTVGTVVLALHAGSDRPEGESNRLYILGFLLTFVSSALSGLMMPLLELTYKKAKQAITPSLVMEIQIVVSFFATAFCIVGMIVNNDFKVIPREAKEYQLGEAKYYVVLVFSAIMWQFFLLGIMGIVFSSSALVSGITASALLPITEVLAVIVFHDKFQAEKGVALVLSLWGFCSHFYGEMKHSKKESQVQETEICTTPNAVL</sequence>
<comment type="similarity">
    <text evidence="2 7">Belongs to the purine permeases (TC 2.A.7.14) family.</text>
</comment>
<dbReference type="Proteomes" id="UP001630127">
    <property type="component" value="Unassembled WGS sequence"/>
</dbReference>
<dbReference type="GO" id="GO:0016020">
    <property type="term" value="C:membrane"/>
    <property type="evidence" value="ECO:0007669"/>
    <property type="project" value="UniProtKB-SubCell"/>
</dbReference>
<evidence type="ECO:0000256" key="3">
    <source>
        <dbReference type="ARBA" id="ARBA00022448"/>
    </source>
</evidence>
<keyword evidence="3 7" id="KW-0813">Transport</keyword>
<dbReference type="GO" id="GO:0005345">
    <property type="term" value="F:purine nucleobase transmembrane transporter activity"/>
    <property type="evidence" value="ECO:0007669"/>
    <property type="project" value="UniProtKB-UniRule"/>
</dbReference>
<protein>
    <recommendedName>
        <fullName evidence="7">Probable purine permease</fullName>
    </recommendedName>
</protein>
<keyword evidence="6 7" id="KW-0472">Membrane</keyword>
<keyword evidence="4 7" id="KW-0812">Transmembrane</keyword>
<proteinExistence type="inferred from homology"/>
<dbReference type="PANTHER" id="PTHR31376">
    <property type="entry name" value="OS09G0467300 PROTEIN-RELATED"/>
    <property type="match status" value="1"/>
</dbReference>
<organism evidence="8 9">
    <name type="scientific">Cinchona calisaya</name>
    <dbReference type="NCBI Taxonomy" id="153742"/>
    <lineage>
        <taxon>Eukaryota</taxon>
        <taxon>Viridiplantae</taxon>
        <taxon>Streptophyta</taxon>
        <taxon>Embryophyta</taxon>
        <taxon>Tracheophyta</taxon>
        <taxon>Spermatophyta</taxon>
        <taxon>Magnoliopsida</taxon>
        <taxon>eudicotyledons</taxon>
        <taxon>Gunneridae</taxon>
        <taxon>Pentapetalae</taxon>
        <taxon>asterids</taxon>
        <taxon>lamiids</taxon>
        <taxon>Gentianales</taxon>
        <taxon>Rubiaceae</taxon>
        <taxon>Cinchonoideae</taxon>
        <taxon>Cinchoneae</taxon>
        <taxon>Cinchona</taxon>
    </lineage>
</organism>
<reference evidence="8 9" key="1">
    <citation type="submission" date="2024-11" db="EMBL/GenBank/DDBJ databases">
        <title>A near-complete genome assembly of Cinchona calisaya.</title>
        <authorList>
            <person name="Lian D.C."/>
            <person name="Zhao X.W."/>
            <person name="Wei L."/>
        </authorList>
    </citation>
    <scope>NUCLEOTIDE SEQUENCE [LARGE SCALE GENOMIC DNA]</scope>
    <source>
        <tissue evidence="8">Nenye</tissue>
    </source>
</reference>
<gene>
    <name evidence="8" type="ORF">ACH5RR_034664</name>
</gene>
<evidence type="ECO:0000256" key="1">
    <source>
        <dbReference type="ARBA" id="ARBA00004141"/>
    </source>
</evidence>
<dbReference type="PANTHER" id="PTHR31376:SF1">
    <property type="entry name" value="PURINE PERMEASE 2"/>
    <property type="match status" value="1"/>
</dbReference>
<dbReference type="InterPro" id="IPR030182">
    <property type="entry name" value="PUP_plant"/>
</dbReference>
<accession>A0ABD2YBJ9</accession>
<comment type="caution">
    <text evidence="8">The sequence shown here is derived from an EMBL/GenBank/DDBJ whole genome shotgun (WGS) entry which is preliminary data.</text>
</comment>
<feature type="transmembrane region" description="Helical" evidence="7">
    <location>
        <begin position="87"/>
        <end position="107"/>
    </location>
</feature>
<feature type="transmembrane region" description="Helical" evidence="7">
    <location>
        <begin position="219"/>
        <end position="236"/>
    </location>
</feature>
<dbReference type="GO" id="GO:0015211">
    <property type="term" value="F:purine nucleoside transmembrane transporter activity"/>
    <property type="evidence" value="ECO:0007669"/>
    <property type="project" value="UniProtKB-UniRule"/>
</dbReference>
<feature type="transmembrane region" description="Helical" evidence="7">
    <location>
        <begin position="176"/>
        <end position="198"/>
    </location>
</feature>
<feature type="transmembrane region" description="Helical" evidence="7">
    <location>
        <begin position="47"/>
        <end position="67"/>
    </location>
</feature>
<evidence type="ECO:0000256" key="4">
    <source>
        <dbReference type="ARBA" id="ARBA00022692"/>
    </source>
</evidence>
<dbReference type="InterPro" id="IPR037185">
    <property type="entry name" value="EmrE-like"/>
</dbReference>